<dbReference type="InterPro" id="IPR005861">
    <property type="entry name" value="HisP_aminotrans"/>
</dbReference>
<dbReference type="CDD" id="cd00609">
    <property type="entry name" value="AAT_like"/>
    <property type="match status" value="1"/>
</dbReference>
<keyword evidence="5 11" id="KW-0032">Aminotransferase</keyword>
<dbReference type="SUPFAM" id="SSF53383">
    <property type="entry name" value="PLP-dependent transferases"/>
    <property type="match status" value="1"/>
</dbReference>
<evidence type="ECO:0000313" key="14">
    <source>
        <dbReference type="Proteomes" id="UP000244224"/>
    </source>
</evidence>
<proteinExistence type="inferred from homology"/>
<dbReference type="UniPathway" id="UPA00031">
    <property type="reaction ID" value="UER00012"/>
</dbReference>
<feature type="domain" description="Aminotransferase class I/classII large" evidence="12">
    <location>
        <begin position="41"/>
        <end position="359"/>
    </location>
</feature>
<dbReference type="InterPro" id="IPR015421">
    <property type="entry name" value="PyrdxlP-dep_Trfase_major"/>
</dbReference>
<evidence type="ECO:0000313" key="13">
    <source>
        <dbReference type="EMBL" id="PTX50561.1"/>
    </source>
</evidence>
<keyword evidence="7 11" id="KW-0808">Transferase</keyword>
<dbReference type="HAMAP" id="MF_01023">
    <property type="entry name" value="HisC_aminotrans_2"/>
    <property type="match status" value="1"/>
</dbReference>
<dbReference type="EC" id="2.6.1.9" evidence="11"/>
<dbReference type="Proteomes" id="UP000244224">
    <property type="component" value="Unassembled WGS sequence"/>
</dbReference>
<dbReference type="GO" id="GO:0004400">
    <property type="term" value="F:histidinol-phosphate transaminase activity"/>
    <property type="evidence" value="ECO:0007669"/>
    <property type="project" value="UniProtKB-UniRule"/>
</dbReference>
<dbReference type="Pfam" id="PF00155">
    <property type="entry name" value="Aminotran_1_2"/>
    <property type="match status" value="1"/>
</dbReference>
<organism evidence="13 14">
    <name type="scientific">Gemmobacter caeni</name>
    <dbReference type="NCBI Taxonomy" id="589035"/>
    <lineage>
        <taxon>Bacteria</taxon>
        <taxon>Pseudomonadati</taxon>
        <taxon>Pseudomonadota</taxon>
        <taxon>Alphaproteobacteria</taxon>
        <taxon>Rhodobacterales</taxon>
        <taxon>Paracoccaceae</taxon>
        <taxon>Gemmobacter</taxon>
    </lineage>
</organism>
<dbReference type="PANTHER" id="PTHR43643">
    <property type="entry name" value="HISTIDINOL-PHOSPHATE AMINOTRANSFERASE 2"/>
    <property type="match status" value="1"/>
</dbReference>
<dbReference type="PROSITE" id="PS00599">
    <property type="entry name" value="AA_TRANSFER_CLASS_2"/>
    <property type="match status" value="1"/>
</dbReference>
<evidence type="ECO:0000256" key="2">
    <source>
        <dbReference type="ARBA" id="ARBA00005011"/>
    </source>
</evidence>
<comment type="cofactor">
    <cofactor evidence="1 11">
        <name>pyridoxal 5'-phosphate</name>
        <dbReference type="ChEBI" id="CHEBI:597326"/>
    </cofactor>
</comment>
<evidence type="ECO:0000256" key="4">
    <source>
        <dbReference type="ARBA" id="ARBA00011738"/>
    </source>
</evidence>
<dbReference type="InterPro" id="IPR001917">
    <property type="entry name" value="Aminotrans_II_pyridoxalP_BS"/>
</dbReference>
<comment type="subunit">
    <text evidence="4 11">Homodimer.</text>
</comment>
<comment type="caution">
    <text evidence="13">The sequence shown here is derived from an EMBL/GenBank/DDBJ whole genome shotgun (WGS) entry which is preliminary data.</text>
</comment>
<dbReference type="EMBL" id="QBKP01000005">
    <property type="protein sequence ID" value="PTX50561.1"/>
    <property type="molecule type" value="Genomic_DNA"/>
</dbReference>
<dbReference type="Gene3D" id="3.40.640.10">
    <property type="entry name" value="Type I PLP-dependent aspartate aminotransferase-like (Major domain)"/>
    <property type="match status" value="1"/>
</dbReference>
<sequence>MTSPSSAALIRTEIAALPDYNAGLALDQFRARYGRDALAKVDSNENPFGPSPAAIEQIRAAAAGVGRYPDAGDTALRQAIAARTGRDAETIILGNGSEDLIGAIYRATLRPGDRVVTICPSFGLHEFGALSLGAVVEKVPFPADWRFPVDGLIQAMAQPVRILIFSSPSNPAGPAISQGELTRLLAAVPEGTLIVFDEAYREYLEGDLAFEATGLLDRAGHAWISLRTFSKAYGLAGARVGYGLCSDSGMARALRKTRNPFAVNALAGVAALAALADDAHLDRTTTHIRAERKRIAAALTAMGIEVAPSQGNFLFFRTRLPGTQLAEALRHQGVLIKGWQESPFLDWARVTVALAEENDSFLKALPMVL</sequence>
<keyword evidence="6 11" id="KW-0028">Amino-acid biosynthesis</keyword>
<dbReference type="RefSeq" id="WP_108128770.1">
    <property type="nucleotide sequence ID" value="NZ_QBKP01000005.1"/>
</dbReference>
<evidence type="ECO:0000256" key="6">
    <source>
        <dbReference type="ARBA" id="ARBA00022605"/>
    </source>
</evidence>
<dbReference type="InterPro" id="IPR015424">
    <property type="entry name" value="PyrdxlP-dep_Trfase"/>
</dbReference>
<dbReference type="AlphaFoldDB" id="A0A2T6B3C6"/>
<comment type="pathway">
    <text evidence="2 11">Amino-acid biosynthesis; L-histidine biosynthesis; L-histidine from 5-phospho-alpha-D-ribose 1-diphosphate: step 7/9.</text>
</comment>
<accession>A0A2T6B3C6</accession>
<evidence type="ECO:0000256" key="8">
    <source>
        <dbReference type="ARBA" id="ARBA00022898"/>
    </source>
</evidence>
<dbReference type="InterPro" id="IPR050106">
    <property type="entry name" value="HistidinolP_aminotransfase"/>
</dbReference>
<feature type="modified residue" description="N6-(pyridoxal phosphate)lysine" evidence="11">
    <location>
        <position position="231"/>
    </location>
</feature>
<evidence type="ECO:0000259" key="12">
    <source>
        <dbReference type="Pfam" id="PF00155"/>
    </source>
</evidence>
<keyword evidence="8 11" id="KW-0663">Pyridoxal phosphate</keyword>
<evidence type="ECO:0000256" key="9">
    <source>
        <dbReference type="ARBA" id="ARBA00023102"/>
    </source>
</evidence>
<evidence type="ECO:0000256" key="11">
    <source>
        <dbReference type="HAMAP-Rule" id="MF_01023"/>
    </source>
</evidence>
<dbReference type="GO" id="GO:0000105">
    <property type="term" value="P:L-histidine biosynthetic process"/>
    <property type="evidence" value="ECO:0007669"/>
    <property type="project" value="UniProtKB-UniRule"/>
</dbReference>
<comment type="similarity">
    <text evidence="3 11">Belongs to the class-II pyridoxal-phosphate-dependent aminotransferase family. Histidinol-phosphate aminotransferase subfamily.</text>
</comment>
<keyword evidence="9 11" id="KW-0368">Histidine biosynthesis</keyword>
<protein>
    <recommendedName>
        <fullName evidence="11">Histidinol-phosphate aminotransferase</fullName>
        <ecNumber evidence="11">2.6.1.9</ecNumber>
    </recommendedName>
    <alternativeName>
        <fullName evidence="11">Imidazole acetol-phosphate transaminase</fullName>
    </alternativeName>
</protein>
<dbReference type="PANTHER" id="PTHR43643:SF6">
    <property type="entry name" value="HISTIDINOL-PHOSPHATE AMINOTRANSFERASE"/>
    <property type="match status" value="1"/>
</dbReference>
<dbReference type="InterPro" id="IPR015422">
    <property type="entry name" value="PyrdxlP-dep_Trfase_small"/>
</dbReference>
<name>A0A2T6B3C6_9RHOB</name>
<comment type="catalytic activity">
    <reaction evidence="10 11">
        <text>L-histidinol phosphate + 2-oxoglutarate = 3-(imidazol-4-yl)-2-oxopropyl phosphate + L-glutamate</text>
        <dbReference type="Rhea" id="RHEA:23744"/>
        <dbReference type="ChEBI" id="CHEBI:16810"/>
        <dbReference type="ChEBI" id="CHEBI:29985"/>
        <dbReference type="ChEBI" id="CHEBI:57766"/>
        <dbReference type="ChEBI" id="CHEBI:57980"/>
        <dbReference type="EC" id="2.6.1.9"/>
    </reaction>
</comment>
<dbReference type="GO" id="GO:0030170">
    <property type="term" value="F:pyridoxal phosphate binding"/>
    <property type="evidence" value="ECO:0007669"/>
    <property type="project" value="InterPro"/>
</dbReference>
<dbReference type="InterPro" id="IPR004839">
    <property type="entry name" value="Aminotransferase_I/II_large"/>
</dbReference>
<evidence type="ECO:0000256" key="7">
    <source>
        <dbReference type="ARBA" id="ARBA00022679"/>
    </source>
</evidence>
<dbReference type="OrthoDB" id="9809616at2"/>
<gene>
    <name evidence="11" type="primary">hisC</name>
    <name evidence="13" type="ORF">C8N34_105206</name>
</gene>
<keyword evidence="14" id="KW-1185">Reference proteome</keyword>
<evidence type="ECO:0000256" key="10">
    <source>
        <dbReference type="ARBA" id="ARBA00047481"/>
    </source>
</evidence>
<evidence type="ECO:0000256" key="5">
    <source>
        <dbReference type="ARBA" id="ARBA00022576"/>
    </source>
</evidence>
<evidence type="ECO:0000256" key="3">
    <source>
        <dbReference type="ARBA" id="ARBA00007970"/>
    </source>
</evidence>
<dbReference type="Gene3D" id="3.90.1150.10">
    <property type="entry name" value="Aspartate Aminotransferase, domain 1"/>
    <property type="match status" value="1"/>
</dbReference>
<reference evidence="13 14" key="1">
    <citation type="submission" date="2018-04" db="EMBL/GenBank/DDBJ databases">
        <title>Genomic Encyclopedia of Archaeal and Bacterial Type Strains, Phase II (KMG-II): from individual species to whole genera.</title>
        <authorList>
            <person name="Goeker M."/>
        </authorList>
    </citation>
    <scope>NUCLEOTIDE SEQUENCE [LARGE SCALE GENOMIC DNA]</scope>
    <source>
        <strain evidence="13 14">DSM 21823</strain>
    </source>
</reference>
<evidence type="ECO:0000256" key="1">
    <source>
        <dbReference type="ARBA" id="ARBA00001933"/>
    </source>
</evidence>